<keyword evidence="2" id="KW-1185">Reference proteome</keyword>
<comment type="caution">
    <text evidence="1">The sequence shown here is derived from an EMBL/GenBank/DDBJ whole genome shotgun (WGS) entry which is preliminary data.</text>
</comment>
<evidence type="ECO:0000313" key="1">
    <source>
        <dbReference type="EMBL" id="PXX53952.1"/>
    </source>
</evidence>
<organism evidence="1 2">
    <name type="scientific">Nocardia tenerifensis</name>
    <dbReference type="NCBI Taxonomy" id="228006"/>
    <lineage>
        <taxon>Bacteria</taxon>
        <taxon>Bacillati</taxon>
        <taxon>Actinomycetota</taxon>
        <taxon>Actinomycetes</taxon>
        <taxon>Mycobacteriales</taxon>
        <taxon>Nocardiaceae</taxon>
        <taxon>Nocardia</taxon>
    </lineage>
</organism>
<reference evidence="1 2" key="1">
    <citation type="submission" date="2018-05" db="EMBL/GenBank/DDBJ databases">
        <title>Genomic Encyclopedia of Type Strains, Phase IV (KMG-IV): sequencing the most valuable type-strain genomes for metagenomic binning, comparative biology and taxonomic classification.</title>
        <authorList>
            <person name="Goeker M."/>
        </authorList>
    </citation>
    <scope>NUCLEOTIDE SEQUENCE [LARGE SCALE GENOMIC DNA]</scope>
    <source>
        <strain evidence="1 2">DSM 44704</strain>
    </source>
</reference>
<evidence type="ECO:0008006" key="3">
    <source>
        <dbReference type="Google" id="ProtNLM"/>
    </source>
</evidence>
<sequence length="427" mass="46828">MDTPPPRTVLESLVRKSERNVAEWCAHFDATALELREDTKLSERQLRRWMAGDVSDARTPSRRVARQVWKLAFETLVAPPESVESLEPVPSTLDVLDQEIAMSTEDSARWLKRGAGGVDDLVLDQLHAEVATRATDYLTKPPIEVIPKLTAMQREVFDLIDARQRPRALQDLYLIAGQVSALIAHACADLGRPYDAETHARTAWLAADFAEDQHLGAYVRWVQGNVAYWGGGYARAAQYAKAGLADMTNDSTRLRLSSQLARAEAARGDGRAALAALDIALDALERVQPSSAEPGVMFFDPGKARYYAAEVHLALGGSQHNRLALEQADTALEVFTADAPKEFVAAAELDAAQAHLGLGDIEAAASRVDQVLALPVELRTTPIIERVTKAAGLFAAVADRARTTRELSERISVFTTYTAQRERHNKE</sequence>
<dbReference type="EMBL" id="QJKF01000026">
    <property type="protein sequence ID" value="PXX53952.1"/>
    <property type="molecule type" value="Genomic_DNA"/>
</dbReference>
<gene>
    <name evidence="1" type="ORF">DFR70_12673</name>
</gene>
<dbReference type="AlphaFoldDB" id="A0A318JMF3"/>
<protein>
    <recommendedName>
        <fullName evidence="3">XRE family transcriptional regulator</fullName>
    </recommendedName>
</protein>
<name>A0A318JMF3_9NOCA</name>
<accession>A0A318JMF3</accession>
<proteinExistence type="predicted"/>
<dbReference type="Proteomes" id="UP000247569">
    <property type="component" value="Unassembled WGS sequence"/>
</dbReference>
<evidence type="ECO:0000313" key="2">
    <source>
        <dbReference type="Proteomes" id="UP000247569"/>
    </source>
</evidence>